<reference evidence="1 2" key="1">
    <citation type="submission" date="2017-08" db="EMBL/GenBank/DDBJ databases">
        <title>Infants hospitalized years apart are colonized by the same room-sourced microbial strains.</title>
        <authorList>
            <person name="Brooks B."/>
            <person name="Olm M.R."/>
            <person name="Firek B.A."/>
            <person name="Baker R."/>
            <person name="Thomas B.C."/>
            <person name="Morowitz M.J."/>
            <person name="Banfield J.F."/>
        </authorList>
    </citation>
    <scope>NUCLEOTIDE SEQUENCE [LARGE SCALE GENOMIC DNA]</scope>
    <source>
        <strain evidence="1">S2_009_000_R2_77</strain>
    </source>
</reference>
<gene>
    <name evidence="1" type="ORF">DI599_04840</name>
</gene>
<evidence type="ECO:0000313" key="1">
    <source>
        <dbReference type="EMBL" id="PZP25561.1"/>
    </source>
</evidence>
<dbReference type="EMBL" id="QFOH01000005">
    <property type="protein sequence ID" value="PZP25561.1"/>
    <property type="molecule type" value="Genomic_DNA"/>
</dbReference>
<organism evidence="1 2">
    <name type="scientific">Pseudomonas kuykendallii</name>
    <dbReference type="NCBI Taxonomy" id="1007099"/>
    <lineage>
        <taxon>Bacteria</taxon>
        <taxon>Pseudomonadati</taxon>
        <taxon>Pseudomonadota</taxon>
        <taxon>Gammaproteobacteria</taxon>
        <taxon>Pseudomonadales</taxon>
        <taxon>Pseudomonadaceae</taxon>
        <taxon>Pseudomonas</taxon>
    </lineage>
</organism>
<dbReference type="InterPro" id="IPR032710">
    <property type="entry name" value="NTF2-like_dom_sf"/>
</dbReference>
<evidence type="ECO:0000313" key="2">
    <source>
        <dbReference type="Proteomes" id="UP000249198"/>
    </source>
</evidence>
<comment type="caution">
    <text evidence="1">The sequence shown here is derived from an EMBL/GenBank/DDBJ whole genome shotgun (WGS) entry which is preliminary data.</text>
</comment>
<name>A0A2W5D1G7_9PSED</name>
<accession>A0A2W5D1G7</accession>
<sequence length="130" mass="15515">MHQWSDRMSTPKSELLKVIQRYFDALYFGRSDWFNEIFHAEARLFSSTDDEFIMLDLPLYLERVTRREAPARRNDPRVDEIISLEMPTPTTAHVRVRDLYLPQSFVDDMTLIFLGDTWKIVSKVWHYEAA</sequence>
<dbReference type="Gene3D" id="3.10.450.50">
    <property type="match status" value="1"/>
</dbReference>
<protein>
    <submittedName>
        <fullName evidence="1">Nuclear transport factor 2 family protein</fullName>
    </submittedName>
</protein>
<dbReference type="Proteomes" id="UP000249198">
    <property type="component" value="Unassembled WGS sequence"/>
</dbReference>
<proteinExistence type="predicted"/>
<dbReference type="SUPFAM" id="SSF54427">
    <property type="entry name" value="NTF2-like"/>
    <property type="match status" value="1"/>
</dbReference>
<dbReference type="AlphaFoldDB" id="A0A2W5D1G7"/>
<dbReference type="Pfam" id="PF12893">
    <property type="entry name" value="Lumazine_bd_2"/>
    <property type="match status" value="1"/>
</dbReference>
<dbReference type="InterPro" id="IPR039437">
    <property type="entry name" value="FrzH/put_lumazine-bd"/>
</dbReference>